<feature type="domain" description="Protein kinase" evidence="20">
    <location>
        <begin position="70"/>
        <end position="423"/>
    </location>
</feature>
<dbReference type="InterPro" id="IPR051511">
    <property type="entry name" value="MitoQC_Scaffold_Kinases"/>
</dbReference>
<dbReference type="Proteomes" id="UP001558652">
    <property type="component" value="Unassembled WGS sequence"/>
</dbReference>
<keyword evidence="16" id="KW-0496">Mitochondrion</keyword>
<evidence type="ECO:0000256" key="15">
    <source>
        <dbReference type="ARBA" id="ARBA00022946"/>
    </source>
</evidence>
<sequence>MRQLLFGNSAPFFTLVGVSLASGTGIITKEDELDGICWEIREAVARMQKSMSEFETELFEPGEDVGLDKFTVGPVIAKGSNAVVYAARKNDCAQEDDRQFDSGSPKFATGEPLTAFPLAVKMMFNYDTESNAMSILRSMHREIVPAQLHYSNPELSHWENGLSEQTVALPGHPNVVAMYCVFADHVPRMPGCLSLYPDALPARINPDGYGRNMSLFLIMKRYDTSLKEFLAGGHDGRPTPREAVLLLAQLLEAVCHINRHGVAHRDLKSDNILLEFLDGGCCPQLVVTDFGCCLADRRHGLTMPFRSWDTDRGGNAALMAPEVATAEPGLLSSIDYSKADVWAAGTLAYEMFSGYNPFYRRRRGSGADLPPLRNTTYTVDQLPDLTSAGVPETIRRLIRAMLARHPSNRPDAEMAATICQLYLWAPSGWLKRSPNEPLPSSGEILQWLLCLTTKVLCSNQQHRDTRRSAVEYQLIASLLTRARLGVIKRALHWIHRGGD</sequence>
<evidence type="ECO:0000256" key="8">
    <source>
        <dbReference type="ARBA" id="ARBA00022723"/>
    </source>
</evidence>
<dbReference type="GO" id="GO:0046872">
    <property type="term" value="F:metal ion binding"/>
    <property type="evidence" value="ECO:0007669"/>
    <property type="project" value="UniProtKB-KW"/>
</dbReference>
<comment type="subcellular location">
    <subcellularLocation>
        <location evidence="3">Cytoplasm</location>
        <location evidence="3">Cytosol</location>
    </subcellularLocation>
    <subcellularLocation>
        <location evidence="2">Mitochondrion inner membrane</location>
        <topology evidence="2">Single-pass membrane protein</topology>
    </subcellularLocation>
    <subcellularLocation>
        <location evidence="4">Mitochondrion outer membrane</location>
        <topology evidence="4">Single-pass membrane protein</topology>
    </subcellularLocation>
</comment>
<evidence type="ECO:0000256" key="11">
    <source>
        <dbReference type="ARBA" id="ARBA00022787"/>
    </source>
</evidence>
<gene>
    <name evidence="21" type="ORF">AAG570_004974</name>
</gene>
<evidence type="ECO:0000256" key="5">
    <source>
        <dbReference type="ARBA" id="ARBA00012513"/>
    </source>
</evidence>
<evidence type="ECO:0000256" key="3">
    <source>
        <dbReference type="ARBA" id="ARBA00004514"/>
    </source>
</evidence>
<keyword evidence="19" id="KW-0732">Signal</keyword>
<organism evidence="21 22">
    <name type="scientific">Ranatra chinensis</name>
    <dbReference type="NCBI Taxonomy" id="642074"/>
    <lineage>
        <taxon>Eukaryota</taxon>
        <taxon>Metazoa</taxon>
        <taxon>Ecdysozoa</taxon>
        <taxon>Arthropoda</taxon>
        <taxon>Hexapoda</taxon>
        <taxon>Insecta</taxon>
        <taxon>Pterygota</taxon>
        <taxon>Neoptera</taxon>
        <taxon>Paraneoptera</taxon>
        <taxon>Hemiptera</taxon>
        <taxon>Heteroptera</taxon>
        <taxon>Panheteroptera</taxon>
        <taxon>Nepomorpha</taxon>
        <taxon>Nepidae</taxon>
        <taxon>Ranatrinae</taxon>
        <taxon>Ranatra</taxon>
    </lineage>
</organism>
<dbReference type="GO" id="GO:0005741">
    <property type="term" value="C:mitochondrial outer membrane"/>
    <property type="evidence" value="ECO:0007669"/>
    <property type="project" value="UniProtKB-SubCell"/>
</dbReference>
<reference evidence="21 22" key="1">
    <citation type="submission" date="2024-07" db="EMBL/GenBank/DDBJ databases">
        <title>Chromosome-level genome assembly of the water stick insect Ranatra chinensis (Heteroptera: Nepidae).</title>
        <authorList>
            <person name="Liu X."/>
        </authorList>
    </citation>
    <scope>NUCLEOTIDE SEQUENCE [LARGE SCALE GENOMIC DNA]</scope>
    <source>
        <strain evidence="21">Cailab_2021Rc</strain>
        <tissue evidence="21">Muscle</tissue>
    </source>
</reference>
<keyword evidence="12" id="KW-0472">Membrane</keyword>
<feature type="chain" id="PRO_5044870425" description="non-specific serine/threonine protein kinase" evidence="19">
    <location>
        <begin position="22"/>
        <end position="499"/>
    </location>
</feature>
<evidence type="ECO:0000313" key="21">
    <source>
        <dbReference type="EMBL" id="KAL1116502.1"/>
    </source>
</evidence>
<dbReference type="PANTHER" id="PTHR22972">
    <property type="entry name" value="SERINE/THREONINE PROTEIN KINASE"/>
    <property type="match status" value="1"/>
</dbReference>
<evidence type="ECO:0000256" key="4">
    <source>
        <dbReference type="ARBA" id="ARBA00004572"/>
    </source>
</evidence>
<comment type="catalytic activity">
    <reaction evidence="18">
        <text>L-seryl-[protein] + ATP = O-phospho-L-seryl-[protein] + ADP + H(+)</text>
        <dbReference type="Rhea" id="RHEA:17989"/>
        <dbReference type="Rhea" id="RHEA-COMP:9863"/>
        <dbReference type="Rhea" id="RHEA-COMP:11604"/>
        <dbReference type="ChEBI" id="CHEBI:15378"/>
        <dbReference type="ChEBI" id="CHEBI:29999"/>
        <dbReference type="ChEBI" id="CHEBI:30616"/>
        <dbReference type="ChEBI" id="CHEBI:83421"/>
        <dbReference type="ChEBI" id="CHEBI:456216"/>
        <dbReference type="EC" id="2.7.11.1"/>
    </reaction>
</comment>
<dbReference type="PANTHER" id="PTHR22972:SF7">
    <property type="entry name" value="SERINE_THREONINE-PROTEIN KINASE PINK1, MITOCHONDRIAL"/>
    <property type="match status" value="1"/>
</dbReference>
<dbReference type="PROSITE" id="PS00108">
    <property type="entry name" value="PROTEIN_KINASE_ST"/>
    <property type="match status" value="1"/>
</dbReference>
<dbReference type="Pfam" id="PF00069">
    <property type="entry name" value="Pkinase"/>
    <property type="match status" value="1"/>
</dbReference>
<comment type="catalytic activity">
    <reaction evidence="17">
        <text>L-threonyl-[protein] + ATP = O-phospho-L-threonyl-[protein] + ADP + H(+)</text>
        <dbReference type="Rhea" id="RHEA:46608"/>
        <dbReference type="Rhea" id="RHEA-COMP:11060"/>
        <dbReference type="Rhea" id="RHEA-COMP:11605"/>
        <dbReference type="ChEBI" id="CHEBI:15378"/>
        <dbReference type="ChEBI" id="CHEBI:30013"/>
        <dbReference type="ChEBI" id="CHEBI:30616"/>
        <dbReference type="ChEBI" id="CHEBI:61977"/>
        <dbReference type="ChEBI" id="CHEBI:456216"/>
        <dbReference type="EC" id="2.7.11.1"/>
    </reaction>
</comment>
<dbReference type="GO" id="GO:0005743">
    <property type="term" value="C:mitochondrial inner membrane"/>
    <property type="evidence" value="ECO:0007669"/>
    <property type="project" value="UniProtKB-SubCell"/>
</dbReference>
<keyword evidence="10" id="KW-0418">Kinase</keyword>
<protein>
    <recommendedName>
        <fullName evidence="5">non-specific serine/threonine protein kinase</fullName>
        <ecNumber evidence="5">2.7.11.1</ecNumber>
    </recommendedName>
</protein>
<keyword evidence="22" id="KW-1185">Reference proteome</keyword>
<evidence type="ECO:0000256" key="9">
    <source>
        <dbReference type="ARBA" id="ARBA00022741"/>
    </source>
</evidence>
<evidence type="ECO:0000256" key="16">
    <source>
        <dbReference type="ARBA" id="ARBA00023128"/>
    </source>
</evidence>
<accession>A0ABD0Y003</accession>
<dbReference type="SMART" id="SM00220">
    <property type="entry name" value="S_TKc"/>
    <property type="match status" value="1"/>
</dbReference>
<keyword evidence="8" id="KW-0479">Metal-binding</keyword>
<evidence type="ECO:0000256" key="6">
    <source>
        <dbReference type="ARBA" id="ARBA00022527"/>
    </source>
</evidence>
<dbReference type="EC" id="2.7.11.1" evidence="5"/>
<evidence type="ECO:0000256" key="1">
    <source>
        <dbReference type="ARBA" id="ARBA00001946"/>
    </source>
</evidence>
<dbReference type="Gene3D" id="1.10.510.10">
    <property type="entry name" value="Transferase(Phosphotransferase) domain 1"/>
    <property type="match status" value="1"/>
</dbReference>
<evidence type="ECO:0000256" key="13">
    <source>
        <dbReference type="ARBA" id="ARBA00022840"/>
    </source>
</evidence>
<keyword evidence="13" id="KW-0067">ATP-binding</keyword>
<evidence type="ECO:0000256" key="10">
    <source>
        <dbReference type="ARBA" id="ARBA00022777"/>
    </source>
</evidence>
<keyword evidence="9" id="KW-0547">Nucleotide-binding</keyword>
<evidence type="ECO:0000256" key="14">
    <source>
        <dbReference type="ARBA" id="ARBA00022842"/>
    </source>
</evidence>
<keyword evidence="12" id="KW-0999">Mitochondrion inner membrane</keyword>
<keyword evidence="7" id="KW-0808">Transferase</keyword>
<dbReference type="InterPro" id="IPR008271">
    <property type="entry name" value="Ser/Thr_kinase_AS"/>
</dbReference>
<dbReference type="PROSITE" id="PS50011">
    <property type="entry name" value="PROTEIN_KINASE_DOM"/>
    <property type="match status" value="1"/>
</dbReference>
<dbReference type="GO" id="GO:0005829">
    <property type="term" value="C:cytosol"/>
    <property type="evidence" value="ECO:0007669"/>
    <property type="project" value="UniProtKB-SubCell"/>
</dbReference>
<dbReference type="SUPFAM" id="SSF56112">
    <property type="entry name" value="Protein kinase-like (PK-like)"/>
    <property type="match status" value="1"/>
</dbReference>
<dbReference type="EMBL" id="JBFDAA010000017">
    <property type="protein sequence ID" value="KAL1116502.1"/>
    <property type="molecule type" value="Genomic_DNA"/>
</dbReference>
<evidence type="ECO:0000256" key="18">
    <source>
        <dbReference type="ARBA" id="ARBA00048679"/>
    </source>
</evidence>
<evidence type="ECO:0000256" key="2">
    <source>
        <dbReference type="ARBA" id="ARBA00004434"/>
    </source>
</evidence>
<dbReference type="GO" id="GO:0005524">
    <property type="term" value="F:ATP binding"/>
    <property type="evidence" value="ECO:0007669"/>
    <property type="project" value="UniProtKB-KW"/>
</dbReference>
<evidence type="ECO:0000256" key="19">
    <source>
        <dbReference type="SAM" id="SignalP"/>
    </source>
</evidence>
<dbReference type="InterPro" id="IPR000719">
    <property type="entry name" value="Prot_kinase_dom"/>
</dbReference>
<dbReference type="AlphaFoldDB" id="A0ABD0Y003"/>
<evidence type="ECO:0000313" key="22">
    <source>
        <dbReference type="Proteomes" id="UP001558652"/>
    </source>
</evidence>
<keyword evidence="15" id="KW-0809">Transit peptide</keyword>
<feature type="signal peptide" evidence="19">
    <location>
        <begin position="1"/>
        <end position="21"/>
    </location>
</feature>
<name>A0ABD0Y003_9HEMI</name>
<evidence type="ECO:0000259" key="20">
    <source>
        <dbReference type="PROSITE" id="PS50011"/>
    </source>
</evidence>
<dbReference type="GO" id="GO:0004674">
    <property type="term" value="F:protein serine/threonine kinase activity"/>
    <property type="evidence" value="ECO:0007669"/>
    <property type="project" value="UniProtKB-KW"/>
</dbReference>
<comment type="cofactor">
    <cofactor evidence="1">
        <name>Mg(2+)</name>
        <dbReference type="ChEBI" id="CHEBI:18420"/>
    </cofactor>
</comment>
<evidence type="ECO:0000256" key="7">
    <source>
        <dbReference type="ARBA" id="ARBA00022679"/>
    </source>
</evidence>
<comment type="caution">
    <text evidence="21">The sequence shown here is derived from an EMBL/GenBank/DDBJ whole genome shotgun (WGS) entry which is preliminary data.</text>
</comment>
<proteinExistence type="predicted"/>
<keyword evidence="14" id="KW-0460">Magnesium</keyword>
<keyword evidence="6" id="KW-0723">Serine/threonine-protein kinase</keyword>
<evidence type="ECO:0000256" key="17">
    <source>
        <dbReference type="ARBA" id="ARBA00047899"/>
    </source>
</evidence>
<keyword evidence="11" id="KW-1000">Mitochondrion outer membrane</keyword>
<evidence type="ECO:0000256" key="12">
    <source>
        <dbReference type="ARBA" id="ARBA00022792"/>
    </source>
</evidence>
<dbReference type="InterPro" id="IPR011009">
    <property type="entry name" value="Kinase-like_dom_sf"/>
</dbReference>